<feature type="compositionally biased region" description="Basic residues" evidence="1">
    <location>
        <begin position="1"/>
        <end position="19"/>
    </location>
</feature>
<organism evidence="2 3">
    <name type="scientific">Streptomyces tirandamycinicus</name>
    <dbReference type="NCBI Taxonomy" id="2174846"/>
    <lineage>
        <taxon>Bacteria</taxon>
        <taxon>Bacillati</taxon>
        <taxon>Actinomycetota</taxon>
        <taxon>Actinomycetes</taxon>
        <taxon>Kitasatosporales</taxon>
        <taxon>Streptomycetaceae</taxon>
        <taxon>Streptomyces</taxon>
    </lineage>
</organism>
<dbReference type="EMBL" id="CP029188">
    <property type="protein sequence ID" value="AWI27338.1"/>
    <property type="molecule type" value="Genomic_DNA"/>
</dbReference>
<evidence type="ECO:0000313" key="2">
    <source>
        <dbReference type="EMBL" id="AWI27338.1"/>
    </source>
</evidence>
<evidence type="ECO:0000313" key="3">
    <source>
        <dbReference type="Proteomes" id="UP000244900"/>
    </source>
</evidence>
<feature type="compositionally biased region" description="Low complexity" evidence="1">
    <location>
        <begin position="44"/>
        <end position="62"/>
    </location>
</feature>
<feature type="region of interest" description="Disordered" evidence="1">
    <location>
        <begin position="1"/>
        <end position="71"/>
    </location>
</feature>
<dbReference type="Proteomes" id="UP000244900">
    <property type="component" value="Chromosome"/>
</dbReference>
<sequence>MKRPSACVPRRRRTSKPRARVSMPTRCSWPCRTPGPARPRRMPRSASSSPTAGSSTAPAPTGWRPCRRPAA</sequence>
<keyword evidence="3" id="KW-1185">Reference proteome</keyword>
<reference evidence="2 3" key="1">
    <citation type="submission" date="2018-05" db="EMBL/GenBank/DDBJ databases">
        <title>Complete genome sequence of sponge-derived Streptomyces sp. HNM0039.</title>
        <authorList>
            <person name="Huang X."/>
            <person name="Zhou S."/>
        </authorList>
    </citation>
    <scope>NUCLEOTIDE SEQUENCE [LARGE SCALE GENOMIC DNA]</scope>
    <source>
        <strain evidence="2 3">HNM0039</strain>
    </source>
</reference>
<evidence type="ECO:0000256" key="1">
    <source>
        <dbReference type="SAM" id="MobiDB-lite"/>
    </source>
</evidence>
<gene>
    <name evidence="2" type="ORF">DDW44_00005</name>
</gene>
<dbReference type="KEGG" id="stir:DDW44_00005"/>
<accession>A0A2S1SLR7</accession>
<name>A0A2S1SLR7_9ACTN</name>
<proteinExistence type="predicted"/>
<protein>
    <submittedName>
        <fullName evidence="2">Uncharacterized protein</fullName>
    </submittedName>
</protein>
<dbReference type="AlphaFoldDB" id="A0A2S1SLR7"/>